<sequence>LVRFSEHDPVQSSFHGSDVISSIDSFSTFRMEFNPLMQRKGMDSPFLLYRIELNSSNLAGPTHAYEYGEPAHEVSCTSTQPFKARIQMTGSFRYPLPDYQ</sequence>
<dbReference type="AlphaFoldDB" id="A0A0N4VV55"/>
<accession>A0A0N4VV55</accession>
<name>A0A0N4VV55_HAEPC</name>
<organism evidence="1">
    <name type="scientific">Haemonchus placei</name>
    <name type="common">Barber's pole worm</name>
    <dbReference type="NCBI Taxonomy" id="6290"/>
    <lineage>
        <taxon>Eukaryota</taxon>
        <taxon>Metazoa</taxon>
        <taxon>Ecdysozoa</taxon>
        <taxon>Nematoda</taxon>
        <taxon>Chromadorea</taxon>
        <taxon>Rhabditida</taxon>
        <taxon>Rhabditina</taxon>
        <taxon>Rhabditomorpha</taxon>
        <taxon>Strongyloidea</taxon>
        <taxon>Trichostrongylidae</taxon>
        <taxon>Haemonchus</taxon>
    </lineage>
</organism>
<protein>
    <submittedName>
        <fullName evidence="1">CIA30 domain-containing protein</fullName>
    </submittedName>
</protein>
<reference evidence="1" key="1">
    <citation type="submission" date="2017-02" db="UniProtKB">
        <authorList>
            <consortium name="WormBaseParasite"/>
        </authorList>
    </citation>
    <scope>IDENTIFICATION</scope>
</reference>
<dbReference type="WBParaSite" id="HPLM_0000117501-mRNA-1">
    <property type="protein sequence ID" value="HPLM_0000117501-mRNA-1"/>
    <property type="gene ID" value="HPLM_0000117501"/>
</dbReference>
<evidence type="ECO:0000313" key="1">
    <source>
        <dbReference type="WBParaSite" id="HPLM_0000117501-mRNA-1"/>
    </source>
</evidence>
<proteinExistence type="predicted"/>